<dbReference type="HOGENOM" id="CLU_146069_0_0_10"/>
<accession>I0K6L4</accession>
<dbReference type="AlphaFoldDB" id="I0K6L4"/>
<name>I0K6L4_9BACT</name>
<evidence type="ECO:0000313" key="1">
    <source>
        <dbReference type="EMBL" id="CCG99767.1"/>
    </source>
</evidence>
<dbReference type="InterPro" id="IPR011990">
    <property type="entry name" value="TPR-like_helical_dom_sf"/>
</dbReference>
<dbReference type="EMBL" id="HE796683">
    <property type="protein sequence ID" value="CCG99767.1"/>
    <property type="molecule type" value="Genomic_DNA"/>
</dbReference>
<proteinExistence type="predicted"/>
<sequence>MHTNFLTIMNQDRIQQLLQFVQEEPGEPFNVYALGMEYLAENPAQAQHYFERLLTDHPQYLPTYYHAAQLYVDLGNRPKAAELYDFGLMLAKQQGDQKTFDELNRAYRNFKDDEEEL</sequence>
<organism evidence="1 2">
    <name type="scientific">Fibrella aestuarina BUZ 2</name>
    <dbReference type="NCBI Taxonomy" id="1166018"/>
    <lineage>
        <taxon>Bacteria</taxon>
        <taxon>Pseudomonadati</taxon>
        <taxon>Bacteroidota</taxon>
        <taxon>Cytophagia</taxon>
        <taxon>Cytophagales</taxon>
        <taxon>Spirosomataceae</taxon>
        <taxon>Fibrella</taxon>
    </lineage>
</organism>
<dbReference type="SUPFAM" id="SSF48452">
    <property type="entry name" value="TPR-like"/>
    <property type="match status" value="1"/>
</dbReference>
<evidence type="ECO:0000313" key="2">
    <source>
        <dbReference type="Proteomes" id="UP000011058"/>
    </source>
</evidence>
<gene>
    <name evidence="1" type="ORF">FAES_1757</name>
</gene>
<protein>
    <recommendedName>
        <fullName evidence="3">Tetratricopeptide repeat protein</fullName>
    </recommendedName>
</protein>
<reference evidence="1 2" key="1">
    <citation type="journal article" date="2012" name="J. Bacteriol.">
        <title>Genome Sequence of Fibrella aestuarina BUZ 2T, a Filamentous Marine Bacterium.</title>
        <authorList>
            <person name="Filippini M."/>
            <person name="Qi W."/>
            <person name="Blom J."/>
            <person name="Goesmann A."/>
            <person name="Smits T.H."/>
            <person name="Bagheri H.C."/>
        </authorList>
    </citation>
    <scope>NUCLEOTIDE SEQUENCE [LARGE SCALE GENOMIC DNA]</scope>
    <source>
        <strain evidence="2">BUZ 2T</strain>
    </source>
</reference>
<dbReference type="Proteomes" id="UP000011058">
    <property type="component" value="Chromosome"/>
</dbReference>
<dbReference type="Pfam" id="PF14559">
    <property type="entry name" value="TPR_19"/>
    <property type="match status" value="1"/>
</dbReference>
<dbReference type="eggNOG" id="COG3063">
    <property type="taxonomic scope" value="Bacteria"/>
</dbReference>
<dbReference type="PATRIC" id="fig|1166018.3.peg.3494"/>
<dbReference type="Gene3D" id="1.25.40.10">
    <property type="entry name" value="Tetratricopeptide repeat domain"/>
    <property type="match status" value="1"/>
</dbReference>
<keyword evidence="2" id="KW-1185">Reference proteome</keyword>
<dbReference type="KEGG" id="fae:FAES_1757"/>
<evidence type="ECO:0008006" key="3">
    <source>
        <dbReference type="Google" id="ProtNLM"/>
    </source>
</evidence>
<dbReference type="STRING" id="1166018.FAES_1757"/>